<gene>
    <name evidence="2" type="ORF">YM304_29740</name>
</gene>
<keyword evidence="3" id="KW-1185">Reference proteome</keyword>
<protein>
    <recommendedName>
        <fullName evidence="4">DUF732 domain-containing protein</fullName>
    </recommendedName>
</protein>
<feature type="signal peptide" evidence="1">
    <location>
        <begin position="1"/>
        <end position="23"/>
    </location>
</feature>
<evidence type="ECO:0000313" key="2">
    <source>
        <dbReference type="EMBL" id="BAN03288.1"/>
    </source>
</evidence>
<name>A0A6C7EF90_ILUCY</name>
<feature type="chain" id="PRO_5025451401" description="DUF732 domain-containing protein" evidence="1">
    <location>
        <begin position="24"/>
        <end position="180"/>
    </location>
</feature>
<dbReference type="AlphaFoldDB" id="A0A6C7EF90"/>
<accession>A0A6C7EF90</accession>
<dbReference type="RefSeq" id="WP_015442535.1">
    <property type="nucleotide sequence ID" value="NC_020520.1"/>
</dbReference>
<evidence type="ECO:0000313" key="3">
    <source>
        <dbReference type="Proteomes" id="UP000011863"/>
    </source>
</evidence>
<sequence length="180" mass="18185">MTSSLRSSLVVLAAATLAVSACGGSDDGSSSSELSEADLALAAAVTADLDADDAEGFGQVFDTECMGRELVSALGGAEAADEKYGFNIDTASEMDDVPMEQADAERVVAGYKNCGDFDELLKQSFVAFGASEEDADCVLGELPDGLVAESVVVQLTDPTGSGENPIDAPLDAAAITCGVA</sequence>
<keyword evidence="1" id="KW-0732">Signal</keyword>
<organism evidence="2 3">
    <name type="scientific">Ilumatobacter coccineus (strain NBRC 103263 / KCTC 29153 / YM16-304)</name>
    <dbReference type="NCBI Taxonomy" id="1313172"/>
    <lineage>
        <taxon>Bacteria</taxon>
        <taxon>Bacillati</taxon>
        <taxon>Actinomycetota</taxon>
        <taxon>Acidimicrobiia</taxon>
        <taxon>Acidimicrobiales</taxon>
        <taxon>Ilumatobacteraceae</taxon>
        <taxon>Ilumatobacter</taxon>
    </lineage>
</organism>
<reference evidence="2 3" key="1">
    <citation type="journal article" date="2013" name="Int. J. Syst. Evol. Microbiol.">
        <title>Ilumatobacter nonamiense sp. nov. and Ilumatobacter coccineum sp. nov., isolated from seashore sand.</title>
        <authorList>
            <person name="Matsumoto A."/>
            <person name="Kasai H."/>
            <person name="Matsuo Y."/>
            <person name="Shizuri Y."/>
            <person name="Ichikawa N."/>
            <person name="Fujita N."/>
            <person name="Omura S."/>
            <person name="Takahashi Y."/>
        </authorList>
    </citation>
    <scope>NUCLEOTIDE SEQUENCE [LARGE SCALE GENOMIC DNA]</scope>
    <source>
        <strain evidence="3">NBRC 103263 / KCTC 29153 / YM16-304</strain>
    </source>
</reference>
<dbReference type="PROSITE" id="PS51257">
    <property type="entry name" value="PROKAR_LIPOPROTEIN"/>
    <property type="match status" value="1"/>
</dbReference>
<evidence type="ECO:0000256" key="1">
    <source>
        <dbReference type="SAM" id="SignalP"/>
    </source>
</evidence>
<evidence type="ECO:0008006" key="4">
    <source>
        <dbReference type="Google" id="ProtNLM"/>
    </source>
</evidence>
<dbReference type="Proteomes" id="UP000011863">
    <property type="component" value="Chromosome"/>
</dbReference>
<proteinExistence type="predicted"/>
<dbReference type="EMBL" id="AP012057">
    <property type="protein sequence ID" value="BAN03288.1"/>
    <property type="molecule type" value="Genomic_DNA"/>
</dbReference>
<dbReference type="KEGG" id="aym:YM304_29740"/>